<dbReference type="PROSITE" id="PS51257">
    <property type="entry name" value="PROKAR_LIPOPROTEIN"/>
    <property type="match status" value="1"/>
</dbReference>
<reference evidence="2" key="1">
    <citation type="submission" date="2016-10" db="EMBL/GenBank/DDBJ databases">
        <authorList>
            <person name="Varghese N."/>
            <person name="Submissions S."/>
        </authorList>
    </citation>
    <scope>NUCLEOTIDE SEQUENCE [LARGE SCALE GENOMIC DNA]</scope>
    <source>
        <strain evidence="2">CGMCC 1.10121</strain>
    </source>
</reference>
<protein>
    <submittedName>
        <fullName evidence="1">Uncharacterized protein</fullName>
    </submittedName>
</protein>
<dbReference type="Proteomes" id="UP000199126">
    <property type="component" value="Unassembled WGS sequence"/>
</dbReference>
<dbReference type="OrthoDB" id="176508at2157"/>
<dbReference type="EMBL" id="FODV01000005">
    <property type="protein sequence ID" value="SEO77614.1"/>
    <property type="molecule type" value="Genomic_DNA"/>
</dbReference>
<dbReference type="AlphaFoldDB" id="A0A1H8SGY5"/>
<organism evidence="1 2">
    <name type="scientific">Halogranum amylolyticum</name>
    <dbReference type="NCBI Taxonomy" id="660520"/>
    <lineage>
        <taxon>Archaea</taxon>
        <taxon>Methanobacteriati</taxon>
        <taxon>Methanobacteriota</taxon>
        <taxon>Stenosarchaea group</taxon>
        <taxon>Halobacteria</taxon>
        <taxon>Halobacteriales</taxon>
        <taxon>Haloferacaceae</taxon>
    </lineage>
</organism>
<keyword evidence="2" id="KW-1185">Reference proteome</keyword>
<proteinExistence type="predicted"/>
<gene>
    <name evidence="1" type="ORF">SAMN04487948_10566</name>
</gene>
<sequence length="131" mass="14649">MNRRTALSTIGIILSMGTAGCLFTQTEPEPRFTLRDVRSYLADEETALVVGVVEKQGDTTGNVTIRAELLIDDAYNHVTRQTFVILADLTKRTIALPFTTDSSFYGEQQFTARAKVIREEEVDGEWVTESK</sequence>
<evidence type="ECO:0000313" key="2">
    <source>
        <dbReference type="Proteomes" id="UP000199126"/>
    </source>
</evidence>
<dbReference type="RefSeq" id="WP_089824078.1">
    <property type="nucleotide sequence ID" value="NZ_FODV01000005.1"/>
</dbReference>
<name>A0A1H8SGY5_9EURY</name>
<evidence type="ECO:0000313" key="1">
    <source>
        <dbReference type="EMBL" id="SEO77614.1"/>
    </source>
</evidence>
<accession>A0A1H8SGY5</accession>